<dbReference type="Proteomes" id="UP000276133">
    <property type="component" value="Unassembled WGS sequence"/>
</dbReference>
<sequence>MKMPALIIPLIHVLRLCLKNVSTSLKIRACKVKKKTKKLLSLTELFKSHKSQVKSHQRL</sequence>
<organism evidence="2 3">
    <name type="scientific">Brachionus plicatilis</name>
    <name type="common">Marine rotifer</name>
    <name type="synonym">Brachionus muelleri</name>
    <dbReference type="NCBI Taxonomy" id="10195"/>
    <lineage>
        <taxon>Eukaryota</taxon>
        <taxon>Metazoa</taxon>
        <taxon>Spiralia</taxon>
        <taxon>Gnathifera</taxon>
        <taxon>Rotifera</taxon>
        <taxon>Eurotatoria</taxon>
        <taxon>Monogononta</taxon>
        <taxon>Pseudotrocha</taxon>
        <taxon>Ploima</taxon>
        <taxon>Brachionidae</taxon>
        <taxon>Brachionus</taxon>
    </lineage>
</organism>
<reference evidence="2 3" key="1">
    <citation type="journal article" date="2018" name="Sci. Rep.">
        <title>Genomic signatures of local adaptation to the degree of environmental predictability in rotifers.</title>
        <authorList>
            <person name="Franch-Gras L."/>
            <person name="Hahn C."/>
            <person name="Garcia-Roger E.M."/>
            <person name="Carmona M.J."/>
            <person name="Serra M."/>
            <person name="Gomez A."/>
        </authorList>
    </citation>
    <scope>NUCLEOTIDE SEQUENCE [LARGE SCALE GENOMIC DNA]</scope>
    <source>
        <strain evidence="2">HYR1</strain>
    </source>
</reference>
<proteinExistence type="predicted"/>
<gene>
    <name evidence="2" type="ORF">BpHYR1_029053</name>
</gene>
<accession>A0A3M7QJM6</accession>
<evidence type="ECO:0000256" key="1">
    <source>
        <dbReference type="SAM" id="SignalP"/>
    </source>
</evidence>
<keyword evidence="1" id="KW-0732">Signal</keyword>
<keyword evidence="3" id="KW-1185">Reference proteome</keyword>
<evidence type="ECO:0000313" key="3">
    <source>
        <dbReference type="Proteomes" id="UP000276133"/>
    </source>
</evidence>
<dbReference type="EMBL" id="REGN01005982">
    <property type="protein sequence ID" value="RNA11334.1"/>
    <property type="molecule type" value="Genomic_DNA"/>
</dbReference>
<comment type="caution">
    <text evidence="2">The sequence shown here is derived from an EMBL/GenBank/DDBJ whole genome shotgun (WGS) entry which is preliminary data.</text>
</comment>
<feature type="signal peptide" evidence="1">
    <location>
        <begin position="1"/>
        <end position="24"/>
    </location>
</feature>
<dbReference type="AlphaFoldDB" id="A0A3M7QJM6"/>
<protein>
    <submittedName>
        <fullName evidence="2">Uncharacterized protein</fullName>
    </submittedName>
</protein>
<evidence type="ECO:0000313" key="2">
    <source>
        <dbReference type="EMBL" id="RNA11334.1"/>
    </source>
</evidence>
<feature type="chain" id="PRO_5018040248" evidence="1">
    <location>
        <begin position="25"/>
        <end position="59"/>
    </location>
</feature>
<name>A0A3M7QJM6_BRAPC</name>